<protein>
    <recommendedName>
        <fullName evidence="1">F-box domain-containing protein</fullName>
    </recommendedName>
</protein>
<sequence length="408" mass="47604">MSSIHFPFEILYNILGRLPVKEIIRFRCVCKAWRVLVVDPNFISTHLNLQTDDSDRCLLQYKAGRHGGGKDFFVAFNARNFAEHLNLEVPFSCETNYFKMVGSVNGLLCLSLSFTLFGRTLYLWNPSIWKLKILSGSCFRRQIEKWQTDFAVGFGFHHRTNDYKIVRIMYFTEIGELYVEREPPRVEIFSLARNSWRKVGTNSGSYARDKCSTVVVNGCVHWFAYRTKDASGKFILAFDFDSEEFGEITLPKYHHNGDSQFHGHRPEAFVAVLRESLALIASFYKNRLICYNIWVMREYGMAESWTKQYSIVPKERIFRCLGIVNNRDLMLNAGGEKGVISYDLDKQEYNKPLVFDEDLDELVTFHESLVLYEEGFRLTPRKDLFVEGGIHLGKRKRSVFELLQQKWL</sequence>
<evidence type="ECO:0000259" key="1">
    <source>
        <dbReference type="PROSITE" id="PS50181"/>
    </source>
</evidence>
<dbReference type="CDD" id="cd22157">
    <property type="entry name" value="F-box_AtFBW1-like"/>
    <property type="match status" value="1"/>
</dbReference>
<reference evidence="3" key="1">
    <citation type="journal article" date="2019" name="Gigascience">
        <title>De novo genome assembly of the endangered Acer yangbiense, a plant species with extremely small populations endemic to Yunnan Province, China.</title>
        <authorList>
            <person name="Yang J."/>
            <person name="Wariss H.M."/>
            <person name="Tao L."/>
            <person name="Zhang R."/>
            <person name="Yun Q."/>
            <person name="Hollingsworth P."/>
            <person name="Dao Z."/>
            <person name="Luo G."/>
            <person name="Guo H."/>
            <person name="Ma Y."/>
            <person name="Sun W."/>
        </authorList>
    </citation>
    <scope>NUCLEOTIDE SEQUENCE [LARGE SCALE GENOMIC DNA]</scope>
    <source>
        <strain evidence="3">cv. Malutang</strain>
    </source>
</reference>
<name>A0A5C7I650_9ROSI</name>
<dbReference type="PANTHER" id="PTHR31672:SF10">
    <property type="entry name" value="F-BOX DOMAIN-CONTAINING PROTEIN"/>
    <property type="match status" value="1"/>
</dbReference>
<dbReference type="Proteomes" id="UP000323000">
    <property type="component" value="Chromosome 4"/>
</dbReference>
<keyword evidence="3" id="KW-1185">Reference proteome</keyword>
<dbReference type="InterPro" id="IPR006527">
    <property type="entry name" value="F-box-assoc_dom_typ1"/>
</dbReference>
<dbReference type="SMART" id="SM00256">
    <property type="entry name" value="FBOX"/>
    <property type="match status" value="1"/>
</dbReference>
<dbReference type="InterPro" id="IPR001810">
    <property type="entry name" value="F-box_dom"/>
</dbReference>
<evidence type="ECO:0000313" key="3">
    <source>
        <dbReference type="Proteomes" id="UP000323000"/>
    </source>
</evidence>
<dbReference type="EMBL" id="VAHF01000004">
    <property type="protein sequence ID" value="TXG64339.1"/>
    <property type="molecule type" value="Genomic_DNA"/>
</dbReference>
<dbReference type="InterPro" id="IPR036047">
    <property type="entry name" value="F-box-like_dom_sf"/>
</dbReference>
<dbReference type="Gene3D" id="1.20.1280.50">
    <property type="match status" value="1"/>
</dbReference>
<dbReference type="OrthoDB" id="1932945at2759"/>
<evidence type="ECO:0000313" key="2">
    <source>
        <dbReference type="EMBL" id="TXG64339.1"/>
    </source>
</evidence>
<dbReference type="Pfam" id="PF07734">
    <property type="entry name" value="FBA_1"/>
    <property type="match status" value="1"/>
</dbReference>
<dbReference type="PANTHER" id="PTHR31672">
    <property type="entry name" value="BNACNNG10540D PROTEIN"/>
    <property type="match status" value="1"/>
</dbReference>
<dbReference type="Pfam" id="PF00646">
    <property type="entry name" value="F-box"/>
    <property type="match status" value="1"/>
</dbReference>
<dbReference type="SUPFAM" id="SSF50965">
    <property type="entry name" value="Galactose oxidase, central domain"/>
    <property type="match status" value="1"/>
</dbReference>
<gene>
    <name evidence="2" type="ORF">EZV62_011333</name>
</gene>
<dbReference type="InterPro" id="IPR011043">
    <property type="entry name" value="Gal_Oxase/kelch_b-propeller"/>
</dbReference>
<dbReference type="PROSITE" id="PS50181">
    <property type="entry name" value="FBOX"/>
    <property type="match status" value="1"/>
</dbReference>
<organism evidence="2 3">
    <name type="scientific">Acer yangbiense</name>
    <dbReference type="NCBI Taxonomy" id="1000413"/>
    <lineage>
        <taxon>Eukaryota</taxon>
        <taxon>Viridiplantae</taxon>
        <taxon>Streptophyta</taxon>
        <taxon>Embryophyta</taxon>
        <taxon>Tracheophyta</taxon>
        <taxon>Spermatophyta</taxon>
        <taxon>Magnoliopsida</taxon>
        <taxon>eudicotyledons</taxon>
        <taxon>Gunneridae</taxon>
        <taxon>Pentapetalae</taxon>
        <taxon>rosids</taxon>
        <taxon>malvids</taxon>
        <taxon>Sapindales</taxon>
        <taxon>Sapindaceae</taxon>
        <taxon>Hippocastanoideae</taxon>
        <taxon>Acereae</taxon>
        <taxon>Acer</taxon>
    </lineage>
</organism>
<proteinExistence type="predicted"/>
<dbReference type="InterPro" id="IPR017451">
    <property type="entry name" value="F-box-assoc_interact_dom"/>
</dbReference>
<comment type="caution">
    <text evidence="2">The sequence shown here is derived from an EMBL/GenBank/DDBJ whole genome shotgun (WGS) entry which is preliminary data.</text>
</comment>
<feature type="domain" description="F-box" evidence="1">
    <location>
        <begin position="1"/>
        <end position="47"/>
    </location>
</feature>
<dbReference type="NCBIfam" id="TIGR01640">
    <property type="entry name" value="F_box_assoc_1"/>
    <property type="match status" value="1"/>
</dbReference>
<accession>A0A5C7I650</accession>
<dbReference type="AlphaFoldDB" id="A0A5C7I650"/>
<dbReference type="InterPro" id="IPR050796">
    <property type="entry name" value="SCF_F-box_component"/>
</dbReference>
<dbReference type="SUPFAM" id="SSF81383">
    <property type="entry name" value="F-box domain"/>
    <property type="match status" value="1"/>
</dbReference>